<gene>
    <name evidence="5" type="primary">LOC127739672</name>
</gene>
<dbReference type="PRINTS" id="PR00364">
    <property type="entry name" value="DISEASERSIST"/>
</dbReference>
<evidence type="ECO:0000313" key="4">
    <source>
        <dbReference type="Proteomes" id="UP000515211"/>
    </source>
</evidence>
<name>A0A9C6TN15_ARADU</name>
<keyword evidence="2" id="KW-0175">Coiled coil</keyword>
<dbReference type="Gene3D" id="3.40.50.300">
    <property type="entry name" value="P-loop containing nucleotide triphosphate hydrolases"/>
    <property type="match status" value="1"/>
</dbReference>
<keyword evidence="4" id="KW-1185">Reference proteome</keyword>
<evidence type="ECO:0000313" key="5">
    <source>
        <dbReference type="RefSeq" id="XP_052111329.1"/>
    </source>
</evidence>
<feature type="coiled-coil region" evidence="2">
    <location>
        <begin position="18"/>
        <end position="45"/>
    </location>
</feature>
<reference evidence="4" key="1">
    <citation type="journal article" date="2016" name="Nat. Genet.">
        <title>The genome sequences of Arachis duranensis and Arachis ipaensis, the diploid ancestors of cultivated peanut.</title>
        <authorList>
            <person name="Bertioli D.J."/>
            <person name="Cannon S.B."/>
            <person name="Froenicke L."/>
            <person name="Huang G."/>
            <person name="Farmer A.D."/>
            <person name="Cannon E.K."/>
            <person name="Liu X."/>
            <person name="Gao D."/>
            <person name="Clevenger J."/>
            <person name="Dash S."/>
            <person name="Ren L."/>
            <person name="Moretzsohn M.C."/>
            <person name="Shirasawa K."/>
            <person name="Huang W."/>
            <person name="Vidigal B."/>
            <person name="Abernathy B."/>
            <person name="Chu Y."/>
            <person name="Niederhuth C.E."/>
            <person name="Umale P."/>
            <person name="Araujo A.C."/>
            <person name="Kozik A."/>
            <person name="Kim K.D."/>
            <person name="Burow M.D."/>
            <person name="Varshney R.K."/>
            <person name="Wang X."/>
            <person name="Zhang X."/>
            <person name="Barkley N."/>
            <person name="Guimaraes P.M."/>
            <person name="Isobe S."/>
            <person name="Guo B."/>
            <person name="Liao B."/>
            <person name="Stalker H.T."/>
            <person name="Schmitz R.J."/>
            <person name="Scheffler B.E."/>
            <person name="Leal-Bertioli S.C."/>
            <person name="Xun X."/>
            <person name="Jackson S.A."/>
            <person name="Michelmore R."/>
            <person name="Ozias-Akins P."/>
        </authorList>
    </citation>
    <scope>NUCLEOTIDE SEQUENCE [LARGE SCALE GENOMIC DNA]</scope>
    <source>
        <strain evidence="4">cv. V14167</strain>
    </source>
</reference>
<dbReference type="GeneID" id="127739672"/>
<dbReference type="PANTHER" id="PTHR36766">
    <property type="entry name" value="PLANT BROAD-SPECTRUM MILDEW RESISTANCE PROTEIN RPW8"/>
    <property type="match status" value="1"/>
</dbReference>
<dbReference type="InterPro" id="IPR027417">
    <property type="entry name" value="P-loop_NTPase"/>
</dbReference>
<proteinExistence type="predicted"/>
<dbReference type="KEGG" id="adu:127739672"/>
<dbReference type="RefSeq" id="XP_052111329.1">
    <property type="nucleotide sequence ID" value="XM_052255369.1"/>
</dbReference>
<evidence type="ECO:0000256" key="2">
    <source>
        <dbReference type="SAM" id="Coils"/>
    </source>
</evidence>
<keyword evidence="1" id="KW-0611">Plant defense</keyword>
<dbReference type="GO" id="GO:0043531">
    <property type="term" value="F:ADP binding"/>
    <property type="evidence" value="ECO:0007669"/>
    <property type="project" value="InterPro"/>
</dbReference>
<sequence length="297" mass="33794">MSQVCSFFSKSVNPILFRAKLARKIENIQKEFNNVAEEMSKLNLNRSSVILKQDECGWRETSSSVLQSEIIGREENKSDIVKLLKQTHPNQNVSLIVVVVGMGGLGKTALAQLVYNAAKDQNLFQKYIWVCVSENFEVKTVLKKILESLKKDAGGDSLEALQQKLREALNGQNYMLVLDDVWNEDHLKWSDLRSNYFQKKYQRCIKRNVVGIELLDLLLVWNTSDVITSLNLVGAPFQSLQYLPRQKSSWAMTYNSLSNRAPVLRRLLGLDSHIASSFSLFIIKFAVQARALSGFMR</sequence>
<dbReference type="AlphaFoldDB" id="A0A9C6TN15"/>
<protein>
    <submittedName>
        <fullName evidence="5">Disease resistance protein RGA1 isoform X1</fullName>
    </submittedName>
</protein>
<dbReference type="SUPFAM" id="SSF52540">
    <property type="entry name" value="P-loop containing nucleoside triphosphate hydrolases"/>
    <property type="match status" value="1"/>
</dbReference>
<accession>A0A9C6TN15</accession>
<evidence type="ECO:0000259" key="3">
    <source>
        <dbReference type="Pfam" id="PF00931"/>
    </source>
</evidence>
<dbReference type="Proteomes" id="UP000515211">
    <property type="component" value="Chromosome 10"/>
</dbReference>
<evidence type="ECO:0000256" key="1">
    <source>
        <dbReference type="ARBA" id="ARBA00022821"/>
    </source>
</evidence>
<dbReference type="InterPro" id="IPR002182">
    <property type="entry name" value="NB-ARC"/>
</dbReference>
<dbReference type="GO" id="GO:0006952">
    <property type="term" value="P:defense response"/>
    <property type="evidence" value="ECO:0007669"/>
    <property type="project" value="UniProtKB-KW"/>
</dbReference>
<organism evidence="4 5">
    <name type="scientific">Arachis duranensis</name>
    <name type="common">Wild peanut</name>
    <dbReference type="NCBI Taxonomy" id="130453"/>
    <lineage>
        <taxon>Eukaryota</taxon>
        <taxon>Viridiplantae</taxon>
        <taxon>Streptophyta</taxon>
        <taxon>Embryophyta</taxon>
        <taxon>Tracheophyta</taxon>
        <taxon>Spermatophyta</taxon>
        <taxon>Magnoliopsida</taxon>
        <taxon>eudicotyledons</taxon>
        <taxon>Gunneridae</taxon>
        <taxon>Pentapetalae</taxon>
        <taxon>rosids</taxon>
        <taxon>fabids</taxon>
        <taxon>Fabales</taxon>
        <taxon>Fabaceae</taxon>
        <taxon>Papilionoideae</taxon>
        <taxon>50 kb inversion clade</taxon>
        <taxon>dalbergioids sensu lato</taxon>
        <taxon>Dalbergieae</taxon>
        <taxon>Pterocarpus clade</taxon>
        <taxon>Arachis</taxon>
    </lineage>
</organism>
<dbReference type="PANTHER" id="PTHR36766:SF70">
    <property type="entry name" value="DISEASE RESISTANCE PROTEIN RGA4"/>
    <property type="match status" value="1"/>
</dbReference>
<dbReference type="Pfam" id="PF00931">
    <property type="entry name" value="NB-ARC"/>
    <property type="match status" value="1"/>
</dbReference>
<reference evidence="5" key="2">
    <citation type="submission" date="2025-08" db="UniProtKB">
        <authorList>
            <consortium name="RefSeq"/>
        </authorList>
    </citation>
    <scope>IDENTIFICATION</scope>
    <source>
        <tissue evidence="5">Whole plant</tissue>
    </source>
</reference>
<feature type="domain" description="NB-ARC" evidence="3">
    <location>
        <begin position="80"/>
        <end position="197"/>
    </location>
</feature>